<dbReference type="InterPro" id="IPR027612">
    <property type="entry name" value="Put_MTase_LIC12133"/>
</dbReference>
<dbReference type="EMBL" id="LS398110">
    <property type="protein sequence ID" value="SPP94160.1"/>
    <property type="molecule type" value="Genomic_DNA"/>
</dbReference>
<sequence length="303" mass="33694">MISPHMPSLKRIAVLLLPPIVTDLLRAIRNRHDGDGGIVQDIKDAVQGSAPEWEAVPEADWMASNGWLHSSIVATQVEKWPDFRASVSAPRALGVAHEAKPGAPANISPHNIIMTFGYVLGRVISARPGTPVRVLDWGGGVGHYAVLAKELFPETAVSYTIMDLSPLIEAGRTCVPDAVFTADIDGALKASYDLVYASSSLQYVRDVYGLLGRIADTGSRWIMVCRMPFVDVSDDFVVVQRPQRYGYDTEYTGWFLNRDKFVKFMQSRGYRLDREFLNDERPQVANAPEQCSYRGFLFKRADD</sequence>
<protein>
    <recommendedName>
        <fullName evidence="3">Methyltransferase, TIGR04325 family</fullName>
    </recommendedName>
</protein>
<dbReference type="Gene3D" id="3.40.50.150">
    <property type="entry name" value="Vaccinia Virus protein VP39"/>
    <property type="match status" value="1"/>
</dbReference>
<evidence type="ECO:0000313" key="1">
    <source>
        <dbReference type="EMBL" id="SPP94160.1"/>
    </source>
</evidence>
<organism evidence="1 2">
    <name type="scientific">Bradyrhizobium vignae</name>
    <dbReference type="NCBI Taxonomy" id="1549949"/>
    <lineage>
        <taxon>Bacteria</taxon>
        <taxon>Pseudomonadati</taxon>
        <taxon>Pseudomonadota</taxon>
        <taxon>Alphaproteobacteria</taxon>
        <taxon>Hyphomicrobiales</taxon>
        <taxon>Nitrobacteraceae</taxon>
        <taxon>Bradyrhizobium</taxon>
    </lineage>
</organism>
<evidence type="ECO:0000313" key="2">
    <source>
        <dbReference type="Proteomes" id="UP000246085"/>
    </source>
</evidence>
<dbReference type="NCBIfam" id="TIGR04325">
    <property type="entry name" value="MTase_LIC12133"/>
    <property type="match status" value="1"/>
</dbReference>
<proteinExistence type="predicted"/>
<evidence type="ECO:0008006" key="3">
    <source>
        <dbReference type="Google" id="ProtNLM"/>
    </source>
</evidence>
<accession>A0A2U3PYC0</accession>
<dbReference type="SUPFAM" id="SSF53335">
    <property type="entry name" value="S-adenosyl-L-methionine-dependent methyltransferases"/>
    <property type="match status" value="1"/>
</dbReference>
<dbReference type="AlphaFoldDB" id="A0A2U3PYC0"/>
<reference evidence="1 2" key="1">
    <citation type="submission" date="2018-03" db="EMBL/GenBank/DDBJ databases">
        <authorList>
            <person name="Gully D."/>
        </authorList>
    </citation>
    <scope>NUCLEOTIDE SEQUENCE [LARGE SCALE GENOMIC DNA]</scope>
    <source>
        <strain evidence="1">ORS3257</strain>
    </source>
</reference>
<dbReference type="Proteomes" id="UP000246085">
    <property type="component" value="Chromosome BRAD3257"/>
</dbReference>
<dbReference type="KEGG" id="bvz:BRAD3257_3114"/>
<dbReference type="Pfam" id="PF13489">
    <property type="entry name" value="Methyltransf_23"/>
    <property type="match status" value="1"/>
</dbReference>
<name>A0A2U3PYC0_9BRAD</name>
<dbReference type="InterPro" id="IPR029063">
    <property type="entry name" value="SAM-dependent_MTases_sf"/>
</dbReference>
<gene>
    <name evidence="1" type="ORF">BRAD3257_3114</name>
</gene>